<gene>
    <name evidence="1" type="ORF">QFC21_004181</name>
</gene>
<comment type="caution">
    <text evidence="1">The sequence shown here is derived from an EMBL/GenBank/DDBJ whole genome shotgun (WGS) entry which is preliminary data.</text>
</comment>
<evidence type="ECO:0000313" key="1">
    <source>
        <dbReference type="EMBL" id="KAJ9099300.1"/>
    </source>
</evidence>
<protein>
    <submittedName>
        <fullName evidence="1">Uncharacterized protein</fullName>
    </submittedName>
</protein>
<keyword evidence="2" id="KW-1185">Reference proteome</keyword>
<reference evidence="1" key="1">
    <citation type="submission" date="2023-04" db="EMBL/GenBank/DDBJ databases">
        <title>Draft Genome sequencing of Naganishia species isolated from polar environments using Oxford Nanopore Technology.</title>
        <authorList>
            <person name="Leo P."/>
            <person name="Venkateswaran K."/>
        </authorList>
    </citation>
    <scope>NUCLEOTIDE SEQUENCE</scope>
    <source>
        <strain evidence="1">MNA-CCFEE 5423</strain>
    </source>
</reference>
<dbReference type="Proteomes" id="UP001227268">
    <property type="component" value="Unassembled WGS sequence"/>
</dbReference>
<accession>A0ACC2VK95</accession>
<organism evidence="1 2">
    <name type="scientific">Naganishia friedmannii</name>
    <dbReference type="NCBI Taxonomy" id="89922"/>
    <lineage>
        <taxon>Eukaryota</taxon>
        <taxon>Fungi</taxon>
        <taxon>Dikarya</taxon>
        <taxon>Basidiomycota</taxon>
        <taxon>Agaricomycotina</taxon>
        <taxon>Tremellomycetes</taxon>
        <taxon>Filobasidiales</taxon>
        <taxon>Filobasidiaceae</taxon>
        <taxon>Naganishia</taxon>
    </lineage>
</organism>
<sequence>MCLPWITSLTHLHIRLFRTVESDEDISLEGWTSCAAFTKWTSQVYASPEFKAVASANADYLTSIKPFLGDRNVTLANMYNVFDYMNVNYIHNKGFRANVTEQQMEQARALADYHEQAVFSAPTKDGIGNIAGQTILPVILQALEKMVDPSDPLVMQYIVGIPGFMNYAAVAALELRNSSGTLTVSFNFRNVSEAATDGQDYVTYPMFGSSSNELPYETFVDNLSPYSLASLGEWCNKCGTTDLRGCGVINSLNDTMNDYASAASTRGRHHVSPVVAGLIGAVVGIIAALVFLFVGGTLFKKSGRGFGAGKQSQVHRGRSEEADSAYEMDQNDVKSKQHAEI</sequence>
<evidence type="ECO:0000313" key="2">
    <source>
        <dbReference type="Proteomes" id="UP001227268"/>
    </source>
</evidence>
<dbReference type="EMBL" id="JASBWT010000013">
    <property type="protein sequence ID" value="KAJ9099300.1"/>
    <property type="molecule type" value="Genomic_DNA"/>
</dbReference>
<name>A0ACC2VK95_9TREE</name>
<proteinExistence type="predicted"/>